<name>A0A517PQ04_9PLAN</name>
<dbReference type="OrthoDB" id="286727at2"/>
<evidence type="ECO:0000313" key="3">
    <source>
        <dbReference type="EMBL" id="QDT21463.1"/>
    </source>
</evidence>
<feature type="chain" id="PRO_5022245476" description="Carboxypeptidase regulatory-like domain-containing protein" evidence="2">
    <location>
        <begin position="24"/>
        <end position="144"/>
    </location>
</feature>
<keyword evidence="4" id="KW-1185">Reference proteome</keyword>
<evidence type="ECO:0000256" key="2">
    <source>
        <dbReference type="SAM" id="SignalP"/>
    </source>
</evidence>
<feature type="signal peptide" evidence="2">
    <location>
        <begin position="1"/>
        <end position="23"/>
    </location>
</feature>
<keyword evidence="2" id="KW-0732">Signal</keyword>
<feature type="region of interest" description="Disordered" evidence="1">
    <location>
        <begin position="61"/>
        <end position="87"/>
    </location>
</feature>
<protein>
    <recommendedName>
        <fullName evidence="5">Carboxypeptidase regulatory-like domain-containing protein</fullName>
    </recommendedName>
</protein>
<reference evidence="3 4" key="1">
    <citation type="submission" date="2019-02" db="EMBL/GenBank/DDBJ databases">
        <title>Deep-cultivation of Planctomycetes and their phenomic and genomic characterization uncovers novel biology.</title>
        <authorList>
            <person name="Wiegand S."/>
            <person name="Jogler M."/>
            <person name="Boedeker C."/>
            <person name="Pinto D."/>
            <person name="Vollmers J."/>
            <person name="Rivas-Marin E."/>
            <person name="Kohn T."/>
            <person name="Peeters S.H."/>
            <person name="Heuer A."/>
            <person name="Rast P."/>
            <person name="Oberbeckmann S."/>
            <person name="Bunk B."/>
            <person name="Jeske O."/>
            <person name="Meyerdierks A."/>
            <person name="Storesund J.E."/>
            <person name="Kallscheuer N."/>
            <person name="Luecker S."/>
            <person name="Lage O.M."/>
            <person name="Pohl T."/>
            <person name="Merkel B.J."/>
            <person name="Hornburger P."/>
            <person name="Mueller R.-W."/>
            <person name="Bruemmer F."/>
            <person name="Labrenz M."/>
            <person name="Spormann A.M."/>
            <person name="Op den Camp H."/>
            <person name="Overmann J."/>
            <person name="Amann R."/>
            <person name="Jetten M.S.M."/>
            <person name="Mascher T."/>
            <person name="Medema M.H."/>
            <person name="Devos D.P."/>
            <person name="Kaster A.-K."/>
            <person name="Ovreas L."/>
            <person name="Rohde M."/>
            <person name="Galperin M.Y."/>
            <person name="Jogler C."/>
        </authorList>
    </citation>
    <scope>NUCLEOTIDE SEQUENCE [LARGE SCALE GENOMIC DNA]</scope>
    <source>
        <strain evidence="3 4">HG66A1</strain>
    </source>
</reference>
<accession>A0A517PQ04</accession>
<sequence precursor="true">MFTNALRVQIVPLVCGLLLILNAGCSGNSAQKPELAEVTGTVTLDGKPLSDAIIDFFPQSTADKSQSRASSAATDTEGKYTLRYDNNTSGAIPGEHLVRISKPDGGAEVAGPETLPARYNEQTTMQVTVSKTAPNQIDFDLKSK</sequence>
<dbReference type="EMBL" id="CP036266">
    <property type="protein sequence ID" value="QDT21463.1"/>
    <property type="molecule type" value="Genomic_DNA"/>
</dbReference>
<gene>
    <name evidence="3" type="ORF">HG66A1_32640</name>
</gene>
<evidence type="ECO:0008006" key="5">
    <source>
        <dbReference type="Google" id="ProtNLM"/>
    </source>
</evidence>
<evidence type="ECO:0000313" key="4">
    <source>
        <dbReference type="Proteomes" id="UP000320421"/>
    </source>
</evidence>
<evidence type="ECO:0000256" key="1">
    <source>
        <dbReference type="SAM" id="MobiDB-lite"/>
    </source>
</evidence>
<dbReference type="Proteomes" id="UP000320421">
    <property type="component" value="Chromosome"/>
</dbReference>
<dbReference type="RefSeq" id="WP_145185825.1">
    <property type="nucleotide sequence ID" value="NZ_CP036266.1"/>
</dbReference>
<proteinExistence type="predicted"/>
<dbReference type="Gene3D" id="2.60.40.1120">
    <property type="entry name" value="Carboxypeptidase-like, regulatory domain"/>
    <property type="match status" value="1"/>
</dbReference>
<organism evidence="3 4">
    <name type="scientific">Gimesia chilikensis</name>
    <dbReference type="NCBI Taxonomy" id="2605989"/>
    <lineage>
        <taxon>Bacteria</taxon>
        <taxon>Pseudomonadati</taxon>
        <taxon>Planctomycetota</taxon>
        <taxon>Planctomycetia</taxon>
        <taxon>Planctomycetales</taxon>
        <taxon>Planctomycetaceae</taxon>
        <taxon>Gimesia</taxon>
    </lineage>
</organism>
<feature type="compositionally biased region" description="Polar residues" evidence="1">
    <location>
        <begin position="61"/>
        <end position="74"/>
    </location>
</feature>
<dbReference type="AlphaFoldDB" id="A0A517PQ04"/>